<dbReference type="CDD" id="cd04301">
    <property type="entry name" value="NAT_SF"/>
    <property type="match status" value="1"/>
</dbReference>
<dbReference type="InterPro" id="IPR016181">
    <property type="entry name" value="Acyl_CoA_acyltransferase"/>
</dbReference>
<evidence type="ECO:0000313" key="1">
    <source>
        <dbReference type="EMBL" id="CQD20143.1"/>
    </source>
</evidence>
<keyword evidence="1" id="KW-0808">Transferase</keyword>
<gene>
    <name evidence="1" type="ORF">BN000_04787</name>
</gene>
<dbReference type="InterPro" id="IPR000182">
    <property type="entry name" value="GNAT_dom"/>
</dbReference>
<organism evidence="1 2">
    <name type="scientific">Mycobacterium europaeum</name>
    <dbReference type="NCBI Taxonomy" id="761804"/>
    <lineage>
        <taxon>Bacteria</taxon>
        <taxon>Bacillati</taxon>
        <taxon>Actinomycetota</taxon>
        <taxon>Actinomycetes</taxon>
        <taxon>Mycobacteriales</taxon>
        <taxon>Mycobacteriaceae</taxon>
        <taxon>Mycobacterium</taxon>
        <taxon>Mycobacterium simiae complex</taxon>
    </lineage>
</organism>
<dbReference type="STRING" id="761804.BN000_04787"/>
<dbReference type="AlphaFoldDB" id="A0A0U1DP62"/>
<dbReference type="Pfam" id="PF00583">
    <property type="entry name" value="Acetyltransf_1"/>
    <property type="match status" value="1"/>
</dbReference>
<keyword evidence="2" id="KW-1185">Reference proteome</keyword>
<dbReference type="Gene3D" id="3.40.630.30">
    <property type="match status" value="1"/>
</dbReference>
<name>A0A0U1DP62_9MYCO</name>
<evidence type="ECO:0000313" key="2">
    <source>
        <dbReference type="Proteomes" id="UP000199601"/>
    </source>
</evidence>
<dbReference type="Proteomes" id="UP000199601">
    <property type="component" value="Unassembled WGS sequence"/>
</dbReference>
<reference evidence="2" key="1">
    <citation type="submission" date="2015-03" db="EMBL/GenBank/DDBJ databases">
        <authorList>
            <person name="Urmite Genomes"/>
        </authorList>
    </citation>
    <scope>NUCLEOTIDE SEQUENCE [LARGE SCALE GENOMIC DNA]</scope>
    <source>
        <strain evidence="2">CSUR P1344</strain>
    </source>
</reference>
<proteinExistence type="predicted"/>
<dbReference type="GO" id="GO:0016747">
    <property type="term" value="F:acyltransferase activity, transferring groups other than amino-acyl groups"/>
    <property type="evidence" value="ECO:0007669"/>
    <property type="project" value="InterPro"/>
</dbReference>
<sequence>MDVAATARLLDGRLVTLRSLAAIDADAVLALHEHLSDHDRYFRFFTLQLSPLHDLVAMLTEPADGLYALGAFDAGRLIGVAHCVVLEDPKVAEIAIVVAHEDHSMGVGTALLKHLAPIARAHGIARFVADVLGENHLMLTVFFDLGWPCRPIDYGSIRHLEIELPEFDEAPA</sequence>
<protein>
    <submittedName>
        <fullName evidence="1">N-acetyltransferase GCN5</fullName>
    </submittedName>
</protein>
<dbReference type="EMBL" id="CTEC01000002">
    <property type="protein sequence ID" value="CQD20143.1"/>
    <property type="molecule type" value="Genomic_DNA"/>
</dbReference>
<dbReference type="SUPFAM" id="SSF55729">
    <property type="entry name" value="Acyl-CoA N-acyltransferases (Nat)"/>
    <property type="match status" value="1"/>
</dbReference>
<accession>A0A0U1DP62</accession>
<dbReference type="PROSITE" id="PS51186">
    <property type="entry name" value="GNAT"/>
    <property type="match status" value="1"/>
</dbReference>